<reference evidence="5 6" key="2">
    <citation type="journal article" date="2013" name="Genome Announc.">
        <title>Genome Sequence of Growth-Improving Paenibacillus mucilaginosus Strain KNP414.</title>
        <authorList>
            <person name="Lu J.J."/>
            <person name="Wang J.F."/>
            <person name="Hu X.F."/>
        </authorList>
    </citation>
    <scope>NUCLEOTIDE SEQUENCE [LARGE SCALE GENOMIC DNA]</scope>
    <source>
        <strain evidence="5 6">KNP414</strain>
    </source>
</reference>
<dbReference type="RefSeq" id="WP_013914663.1">
    <property type="nucleotide sequence ID" value="NC_015690.1"/>
</dbReference>
<dbReference type="InterPro" id="IPR052155">
    <property type="entry name" value="Biofilm_reg_signaling"/>
</dbReference>
<feature type="domain" description="GGDEF" evidence="4">
    <location>
        <begin position="526"/>
        <end position="659"/>
    </location>
</feature>
<dbReference type="InterPro" id="IPR000160">
    <property type="entry name" value="GGDEF_dom"/>
</dbReference>
<dbReference type="SUPFAM" id="SSF55785">
    <property type="entry name" value="PYP-like sensor domain (PAS domain)"/>
    <property type="match status" value="2"/>
</dbReference>
<dbReference type="Pfam" id="PF08448">
    <property type="entry name" value="PAS_4"/>
    <property type="match status" value="1"/>
</dbReference>
<dbReference type="FunFam" id="3.20.20.450:FF:000001">
    <property type="entry name" value="Cyclic di-GMP phosphodiesterase yahA"/>
    <property type="match status" value="1"/>
</dbReference>
<dbReference type="CDD" id="cd01948">
    <property type="entry name" value="EAL"/>
    <property type="match status" value="1"/>
</dbReference>
<reference evidence="6" key="1">
    <citation type="submission" date="2011-06" db="EMBL/GenBank/DDBJ databases">
        <title>Complete genome sequence of Paenibacillus mucilaginosus KNP414.</title>
        <authorList>
            <person name="Wang J."/>
            <person name="Hu S."/>
            <person name="Hu X."/>
            <person name="Zhang B."/>
            <person name="Dong D."/>
            <person name="Zhang S."/>
            <person name="Zhao K."/>
            <person name="Wu D."/>
        </authorList>
    </citation>
    <scope>NUCLEOTIDE SEQUENCE [LARGE SCALE GENOMIC DNA]</scope>
    <source>
        <strain evidence="6">KNP414</strain>
    </source>
</reference>
<keyword evidence="1" id="KW-0812">Transmembrane</keyword>
<dbReference type="PROSITE" id="PS50887">
    <property type="entry name" value="GGDEF"/>
    <property type="match status" value="1"/>
</dbReference>
<accession>F8F7L4</accession>
<dbReference type="InterPro" id="IPR000700">
    <property type="entry name" value="PAS-assoc_C"/>
</dbReference>
<dbReference type="Proteomes" id="UP000006620">
    <property type="component" value="Chromosome"/>
</dbReference>
<dbReference type="CDD" id="cd01949">
    <property type="entry name" value="GGDEF"/>
    <property type="match status" value="1"/>
</dbReference>
<dbReference type="NCBIfam" id="TIGR00254">
    <property type="entry name" value="GGDEF"/>
    <property type="match status" value="1"/>
</dbReference>
<dbReference type="Gene3D" id="3.20.20.450">
    <property type="entry name" value="EAL domain"/>
    <property type="match status" value="1"/>
</dbReference>
<dbReference type="PROSITE" id="PS50883">
    <property type="entry name" value="EAL"/>
    <property type="match status" value="1"/>
</dbReference>
<feature type="domain" description="EAL" evidence="3">
    <location>
        <begin position="668"/>
        <end position="919"/>
    </location>
</feature>
<keyword evidence="1" id="KW-0472">Membrane</keyword>
<dbReference type="SMART" id="SM00086">
    <property type="entry name" value="PAC"/>
    <property type="match status" value="2"/>
</dbReference>
<dbReference type="Pfam" id="PF00990">
    <property type="entry name" value="GGDEF"/>
    <property type="match status" value="1"/>
</dbReference>
<dbReference type="SUPFAM" id="SSF55073">
    <property type="entry name" value="Nucleotide cyclase"/>
    <property type="match status" value="1"/>
</dbReference>
<dbReference type="KEGG" id="pms:KNP414_00909"/>
<feature type="transmembrane region" description="Helical" evidence="1">
    <location>
        <begin position="6"/>
        <end position="28"/>
    </location>
</feature>
<evidence type="ECO:0000313" key="6">
    <source>
        <dbReference type="Proteomes" id="UP000006620"/>
    </source>
</evidence>
<dbReference type="Gene3D" id="3.30.70.270">
    <property type="match status" value="1"/>
</dbReference>
<feature type="transmembrane region" description="Helical" evidence="1">
    <location>
        <begin position="139"/>
        <end position="163"/>
    </location>
</feature>
<dbReference type="NCBIfam" id="TIGR00229">
    <property type="entry name" value="sensory_box"/>
    <property type="match status" value="2"/>
</dbReference>
<dbReference type="InterPro" id="IPR000014">
    <property type="entry name" value="PAS"/>
</dbReference>
<dbReference type="PANTHER" id="PTHR44757:SF2">
    <property type="entry name" value="BIOFILM ARCHITECTURE MAINTENANCE PROTEIN MBAA"/>
    <property type="match status" value="1"/>
</dbReference>
<dbReference type="InterPro" id="IPR013655">
    <property type="entry name" value="PAS_fold_3"/>
</dbReference>
<protein>
    <submittedName>
        <fullName evidence="5">Diguanylate cyclase/phosphodiesterase with PAS/PAC and GAF sensor(S)</fullName>
    </submittedName>
</protein>
<dbReference type="Pfam" id="PF00563">
    <property type="entry name" value="EAL"/>
    <property type="match status" value="1"/>
</dbReference>
<dbReference type="CDD" id="cd00130">
    <property type="entry name" value="PAS"/>
    <property type="match status" value="1"/>
</dbReference>
<sequence length="921" mass="103179">MLSQSAAPVLLFLLPAFALFYIAAEIYLRHPQHPSNRAASAFILCFVVIFAGFYLSMVMSLESARRLHFHLIEPAAFLSAGFGMKFYLSVTRLEQRISRPVRAVLYFLPAVAAYILLQIGGTLLADVVESPSGWRYARYGVVFEIMVSSLLLYISAGTLLLLYARRKAGSSRARAMYAVLLANGFFSILWGFGIAMISRWVEGLSWTVSLAFHCTIVWAVTVRYVVLKYDFLPHYSRKFEALFNLSPFGIALLDGNADIKEMNRAARRMMIRHGGDGTEASVLDVLPAAHRPAAMENYRRRFAAPQGESGFEYTMLDVKGEETTLLVEADFLEVDGERLMLLIIRDITEEKKRMAEHLEAKDRYREIAELLQVVSRTTNDGIWELDLATNRLRFGILGGQELGDRQGTDMSMNDIMEFVHPEDRDTVQGICESHRLLGTPFECEFRFLHEDGTYIWVYCAAEATRDDRGQPLRLIGSIKDITERRRAQEEIAYLAYHDSLTGLPNRLLFHKRLSEALQDVRGRKKKGLAVLMLDLDQFKLINDSLGHHTGDVMLQYAAGELQHLLRPGDLAARMGGDEFAVLLTDIADVEEAMAAAEVILNRFQLPLRAGGLELFSTASIGVAFGLGGDCNADLLIRGADMAMYAAKEQGRDRVAVYSPGMTDLVNERMELENGLRRALEREEFVLHYQPQTDAATGRLVGMEALIRWESPERGRVAPDRFIPVAEESGLIAQIGSWVLRTACGQNREWQRMGLPKVTVSVNISVLQLKRRPFVEEVQTILKETGLSPQYLCLEVTESVAFRDEAIMEVLGQLTALGIRIAIDDFGTGYSSLSLLNRMPVHILKIDRSFISGLPEQPSSVVQAIISMSHHMDLAVVAEGVETEEQLELLRLLGCDEIQGYYISPPLPPERFVRFLSGIESA</sequence>
<evidence type="ECO:0000259" key="4">
    <source>
        <dbReference type="PROSITE" id="PS50887"/>
    </source>
</evidence>
<dbReference type="SMART" id="SM00267">
    <property type="entry name" value="GGDEF"/>
    <property type="match status" value="1"/>
</dbReference>
<proteinExistence type="predicted"/>
<gene>
    <name evidence="5" type="ordered locus">KNP414_00909</name>
</gene>
<dbReference type="PROSITE" id="PS50113">
    <property type="entry name" value="PAC"/>
    <property type="match status" value="1"/>
</dbReference>
<feature type="transmembrane region" description="Helical" evidence="1">
    <location>
        <begin position="100"/>
        <end position="119"/>
    </location>
</feature>
<dbReference type="AlphaFoldDB" id="F8F7L4"/>
<dbReference type="SUPFAM" id="SSF141868">
    <property type="entry name" value="EAL domain-like"/>
    <property type="match status" value="1"/>
</dbReference>
<keyword evidence="1" id="KW-1133">Transmembrane helix</keyword>
<evidence type="ECO:0000313" key="5">
    <source>
        <dbReference type="EMBL" id="AEI39499.1"/>
    </source>
</evidence>
<feature type="transmembrane region" description="Helical" evidence="1">
    <location>
        <begin position="40"/>
        <end position="61"/>
    </location>
</feature>
<dbReference type="InterPro" id="IPR043128">
    <property type="entry name" value="Rev_trsase/Diguanyl_cyclase"/>
</dbReference>
<dbReference type="InterPro" id="IPR035919">
    <property type="entry name" value="EAL_sf"/>
</dbReference>
<feature type="transmembrane region" description="Helical" evidence="1">
    <location>
        <begin position="175"/>
        <end position="197"/>
    </location>
</feature>
<dbReference type="Pfam" id="PF08447">
    <property type="entry name" value="PAS_3"/>
    <property type="match status" value="1"/>
</dbReference>
<evidence type="ECO:0000259" key="2">
    <source>
        <dbReference type="PROSITE" id="PS50113"/>
    </source>
</evidence>
<dbReference type="Gene3D" id="3.30.450.20">
    <property type="entry name" value="PAS domain"/>
    <property type="match status" value="2"/>
</dbReference>
<dbReference type="InterPro" id="IPR035965">
    <property type="entry name" value="PAS-like_dom_sf"/>
</dbReference>
<dbReference type="PANTHER" id="PTHR44757">
    <property type="entry name" value="DIGUANYLATE CYCLASE DGCP"/>
    <property type="match status" value="1"/>
</dbReference>
<dbReference type="EMBL" id="CP002869">
    <property type="protein sequence ID" value="AEI39499.1"/>
    <property type="molecule type" value="Genomic_DNA"/>
</dbReference>
<evidence type="ECO:0000256" key="1">
    <source>
        <dbReference type="SAM" id="Phobius"/>
    </source>
</evidence>
<dbReference type="SMART" id="SM00052">
    <property type="entry name" value="EAL"/>
    <property type="match status" value="1"/>
</dbReference>
<feature type="transmembrane region" description="Helical" evidence="1">
    <location>
        <begin position="67"/>
        <end position="88"/>
    </location>
</feature>
<feature type="domain" description="PAC" evidence="2">
    <location>
        <begin position="441"/>
        <end position="493"/>
    </location>
</feature>
<dbReference type="PATRIC" id="fig|1036673.3.peg.812"/>
<dbReference type="InterPro" id="IPR029787">
    <property type="entry name" value="Nucleotide_cyclase"/>
</dbReference>
<evidence type="ECO:0000259" key="3">
    <source>
        <dbReference type="PROSITE" id="PS50883"/>
    </source>
</evidence>
<organism evidence="5 6">
    <name type="scientific">Paenibacillus mucilaginosus (strain KNP414)</name>
    <dbReference type="NCBI Taxonomy" id="1036673"/>
    <lineage>
        <taxon>Bacteria</taxon>
        <taxon>Bacillati</taxon>
        <taxon>Bacillota</taxon>
        <taxon>Bacilli</taxon>
        <taxon>Bacillales</taxon>
        <taxon>Paenibacillaceae</taxon>
        <taxon>Paenibacillus</taxon>
    </lineage>
</organism>
<dbReference type="InterPro" id="IPR013656">
    <property type="entry name" value="PAS_4"/>
</dbReference>
<name>F8F7L4_PAEMK</name>
<dbReference type="HOGENOM" id="CLU_000445_70_20_9"/>
<dbReference type="InterPro" id="IPR001610">
    <property type="entry name" value="PAC"/>
</dbReference>
<dbReference type="SMART" id="SM00091">
    <property type="entry name" value="PAS"/>
    <property type="match status" value="2"/>
</dbReference>
<dbReference type="InterPro" id="IPR001633">
    <property type="entry name" value="EAL_dom"/>
</dbReference>